<protein>
    <submittedName>
        <fullName evidence="2">Uncharacterized protein</fullName>
    </submittedName>
</protein>
<dbReference type="OrthoDB" id="3045230at2759"/>
<dbReference type="Proteomes" id="UP000027195">
    <property type="component" value="Unassembled WGS sequence"/>
</dbReference>
<organism evidence="2 3">
    <name type="scientific">Botryobasidium botryosum (strain FD-172 SS1)</name>
    <dbReference type="NCBI Taxonomy" id="930990"/>
    <lineage>
        <taxon>Eukaryota</taxon>
        <taxon>Fungi</taxon>
        <taxon>Dikarya</taxon>
        <taxon>Basidiomycota</taxon>
        <taxon>Agaricomycotina</taxon>
        <taxon>Agaricomycetes</taxon>
        <taxon>Cantharellales</taxon>
        <taxon>Botryobasidiaceae</taxon>
        <taxon>Botryobasidium</taxon>
    </lineage>
</organism>
<reference evidence="3" key="1">
    <citation type="journal article" date="2014" name="Proc. Natl. Acad. Sci. U.S.A.">
        <title>Extensive sampling of basidiomycete genomes demonstrates inadequacy of the white-rot/brown-rot paradigm for wood decay fungi.</title>
        <authorList>
            <person name="Riley R."/>
            <person name="Salamov A.A."/>
            <person name="Brown D.W."/>
            <person name="Nagy L.G."/>
            <person name="Floudas D."/>
            <person name="Held B.W."/>
            <person name="Levasseur A."/>
            <person name="Lombard V."/>
            <person name="Morin E."/>
            <person name="Otillar R."/>
            <person name="Lindquist E.A."/>
            <person name="Sun H."/>
            <person name="LaButti K.M."/>
            <person name="Schmutz J."/>
            <person name="Jabbour D."/>
            <person name="Luo H."/>
            <person name="Baker S.E."/>
            <person name="Pisabarro A.G."/>
            <person name="Walton J.D."/>
            <person name="Blanchette R.A."/>
            <person name="Henrissat B."/>
            <person name="Martin F."/>
            <person name="Cullen D."/>
            <person name="Hibbett D.S."/>
            <person name="Grigoriev I.V."/>
        </authorList>
    </citation>
    <scope>NUCLEOTIDE SEQUENCE [LARGE SCALE GENOMIC DNA]</scope>
    <source>
        <strain evidence="3">FD-172 SS1</strain>
    </source>
</reference>
<proteinExistence type="predicted"/>
<dbReference type="HOGENOM" id="CLU_069640_0_0_1"/>
<feature type="region of interest" description="Disordered" evidence="1">
    <location>
        <begin position="178"/>
        <end position="238"/>
    </location>
</feature>
<evidence type="ECO:0000313" key="3">
    <source>
        <dbReference type="Proteomes" id="UP000027195"/>
    </source>
</evidence>
<accession>A0A067MV61</accession>
<evidence type="ECO:0000313" key="2">
    <source>
        <dbReference type="EMBL" id="KDQ19489.1"/>
    </source>
</evidence>
<dbReference type="AlphaFoldDB" id="A0A067MV61"/>
<name>A0A067MV61_BOTB1</name>
<sequence>MERTVVSANVEESWFVITPGAVITVRLPQGLRGPGSRLTSAQSLPSGATRANYHHAVVLRLIGMPRDVIDLLVLPIPAYSAEDPDTGLSSTRWLLEQPQDFQDEHIPIPYHSNAQHPPFPTPPSFGAPLNIGGWRHTSPSWVLTVPQSMTLKYTASFKHYDRPLVLDRDELIRLRKYATRHTQPTPPEGGGTFPPPTGDGNASFGGSGPSSGNHILLSHPTHTQTSGEDASGSDGGANLGGSAELQALYASDSVKLAYETLARRPEEGVIYIDGDDDDEDDDEEWEDTMDPVTFARYYAPQNPYMAMIVERHEKKVQQDLERDTKRWLDGLAAAGAPGVSGGV</sequence>
<dbReference type="EMBL" id="KL198019">
    <property type="protein sequence ID" value="KDQ19489.1"/>
    <property type="molecule type" value="Genomic_DNA"/>
</dbReference>
<gene>
    <name evidence="2" type="ORF">BOTBODRAFT_440312</name>
</gene>
<dbReference type="InParanoid" id="A0A067MV61"/>
<evidence type="ECO:0000256" key="1">
    <source>
        <dbReference type="SAM" id="MobiDB-lite"/>
    </source>
</evidence>
<keyword evidence="3" id="KW-1185">Reference proteome</keyword>